<keyword evidence="5 7" id="KW-0378">Hydrolase</keyword>
<reference evidence="9" key="1">
    <citation type="submission" date="2022-10" db="EMBL/GenBank/DDBJ databases">
        <title>Culturing micro-colonial fungi from biological soil crusts in the Mojave desert and describing Neophaeococcomyces mojavensis, and introducing the new genera and species Taxawa tesnikishii.</title>
        <authorList>
            <person name="Kurbessoian T."/>
            <person name="Stajich J.E."/>
        </authorList>
    </citation>
    <scope>NUCLEOTIDE SEQUENCE</scope>
    <source>
        <strain evidence="9">TK_1</strain>
    </source>
</reference>
<dbReference type="PANTHER" id="PTHR11452:SF75">
    <property type="entry name" value="ALPHA-GALACTOSIDASE MEL1"/>
    <property type="match status" value="1"/>
</dbReference>
<dbReference type="PRINTS" id="PR00740">
    <property type="entry name" value="GLHYDRLASE27"/>
</dbReference>
<evidence type="ECO:0000313" key="9">
    <source>
        <dbReference type="EMBL" id="KAJ9662835.1"/>
    </source>
</evidence>
<keyword evidence="10" id="KW-1185">Reference proteome</keyword>
<dbReference type="InterPro" id="IPR041233">
    <property type="entry name" value="Melibiase_C"/>
</dbReference>
<dbReference type="Gene3D" id="2.60.40.1180">
    <property type="entry name" value="Golgi alpha-mannosidase II"/>
    <property type="match status" value="1"/>
</dbReference>
<dbReference type="Pfam" id="PF17801">
    <property type="entry name" value="Melibiase_C"/>
    <property type="match status" value="1"/>
</dbReference>
<proteinExistence type="inferred from homology"/>
<dbReference type="Gene3D" id="3.20.20.70">
    <property type="entry name" value="Aldolase class I"/>
    <property type="match status" value="1"/>
</dbReference>
<evidence type="ECO:0000256" key="7">
    <source>
        <dbReference type="RuleBase" id="RU361168"/>
    </source>
</evidence>
<keyword evidence="4" id="KW-0732">Signal</keyword>
<dbReference type="InterPro" id="IPR013785">
    <property type="entry name" value="Aldolase_TIM"/>
</dbReference>
<dbReference type="InterPro" id="IPR013780">
    <property type="entry name" value="Glyco_hydro_b"/>
</dbReference>
<dbReference type="EC" id="3.2.1.22" evidence="3 7"/>
<accession>A0ABQ9NQ61</accession>
<evidence type="ECO:0000256" key="3">
    <source>
        <dbReference type="ARBA" id="ARBA00012755"/>
    </source>
</evidence>
<comment type="similarity">
    <text evidence="2 7">Belongs to the glycosyl hydrolase 27 family.</text>
</comment>
<dbReference type="Proteomes" id="UP001172684">
    <property type="component" value="Unassembled WGS sequence"/>
</dbReference>
<evidence type="ECO:0000256" key="5">
    <source>
        <dbReference type="ARBA" id="ARBA00022801"/>
    </source>
</evidence>
<dbReference type="Pfam" id="PF16499">
    <property type="entry name" value="Melibiase_2"/>
    <property type="match status" value="1"/>
</dbReference>
<feature type="domain" description="Alpha galactosidase C-terminal" evidence="8">
    <location>
        <begin position="113"/>
        <end position="173"/>
    </location>
</feature>
<evidence type="ECO:0000256" key="4">
    <source>
        <dbReference type="ARBA" id="ARBA00022729"/>
    </source>
</evidence>
<comment type="catalytic activity">
    <reaction evidence="1 7">
        <text>Hydrolysis of terminal, non-reducing alpha-D-galactose residues in alpha-D-galactosides, including galactose oligosaccharides, galactomannans and galactolipids.</text>
        <dbReference type="EC" id="3.2.1.22"/>
    </reaction>
</comment>
<dbReference type="SUPFAM" id="SSF51011">
    <property type="entry name" value="Glycosyl hydrolase domain"/>
    <property type="match status" value="1"/>
</dbReference>
<evidence type="ECO:0000259" key="8">
    <source>
        <dbReference type="Pfam" id="PF17801"/>
    </source>
</evidence>
<evidence type="ECO:0000313" key="10">
    <source>
        <dbReference type="Proteomes" id="UP001172684"/>
    </source>
</evidence>
<dbReference type="SUPFAM" id="SSF51445">
    <property type="entry name" value="(Trans)glycosidases"/>
    <property type="match status" value="1"/>
</dbReference>
<name>A0ABQ9NQ61_9PEZI</name>
<dbReference type="InterPro" id="IPR017853">
    <property type="entry name" value="GH"/>
</dbReference>
<evidence type="ECO:0000256" key="6">
    <source>
        <dbReference type="ARBA" id="ARBA00023295"/>
    </source>
</evidence>
<dbReference type="PANTHER" id="PTHR11452">
    <property type="entry name" value="ALPHA-GALACTOSIDASE/ALPHA-N-ACETYLGALACTOSAMINIDASE"/>
    <property type="match status" value="1"/>
</dbReference>
<evidence type="ECO:0000256" key="2">
    <source>
        <dbReference type="ARBA" id="ARBA00009743"/>
    </source>
</evidence>
<organism evidence="9 10">
    <name type="scientific">Coniosporium apollinis</name>
    <dbReference type="NCBI Taxonomy" id="61459"/>
    <lineage>
        <taxon>Eukaryota</taxon>
        <taxon>Fungi</taxon>
        <taxon>Dikarya</taxon>
        <taxon>Ascomycota</taxon>
        <taxon>Pezizomycotina</taxon>
        <taxon>Dothideomycetes</taxon>
        <taxon>Dothideomycetes incertae sedis</taxon>
        <taxon>Coniosporium</taxon>
    </lineage>
</organism>
<keyword evidence="6 7" id="KW-0326">Glycosidase</keyword>
<keyword evidence="7" id="KW-1015">Disulfide bond</keyword>
<sequence>MNILNKMSSYPDRGMSGAWNDLDMLEVGNGGMTDIEYTTHFTMWAAVKSPLIMDNNILNMDARALIILLNPAVLAISQDPLGSSAVRRWRYCLSSYDVSGNATAAQGDGPAAEIQMWSGSLSEGDYFVALLNLGPEARTMSATLADIFVDEGGSRSEEAQSSWDVYDLWTNRMPNRVANAIIVA</sequence>
<evidence type="ECO:0000256" key="1">
    <source>
        <dbReference type="ARBA" id="ARBA00001255"/>
    </source>
</evidence>
<gene>
    <name evidence="9" type="ORF">H2201_005916</name>
</gene>
<comment type="caution">
    <text evidence="9">The sequence shown here is derived from an EMBL/GenBank/DDBJ whole genome shotgun (WGS) entry which is preliminary data.</text>
</comment>
<dbReference type="InterPro" id="IPR002241">
    <property type="entry name" value="Glyco_hydro_27"/>
</dbReference>
<dbReference type="EMBL" id="JAPDRL010000047">
    <property type="protein sequence ID" value="KAJ9662835.1"/>
    <property type="molecule type" value="Genomic_DNA"/>
</dbReference>
<protein>
    <recommendedName>
        <fullName evidence="3 7">Alpha-galactosidase</fullName>
        <ecNumber evidence="3 7">3.2.1.22</ecNumber>
    </recommendedName>
    <alternativeName>
        <fullName evidence="7">Melibiase</fullName>
    </alternativeName>
</protein>